<evidence type="ECO:0000256" key="6">
    <source>
        <dbReference type="ARBA" id="ARBA00023285"/>
    </source>
</evidence>
<dbReference type="GO" id="GO:0098552">
    <property type="term" value="C:side of membrane"/>
    <property type="evidence" value="ECO:0007669"/>
    <property type="project" value="UniProtKB-KW"/>
</dbReference>
<keyword evidence="8" id="KW-0624">Polysaccharide degradation</keyword>
<evidence type="ECO:0000313" key="13">
    <source>
        <dbReference type="Proteomes" id="UP000886653"/>
    </source>
</evidence>
<evidence type="ECO:0000256" key="4">
    <source>
        <dbReference type="ARBA" id="ARBA00023024"/>
    </source>
</evidence>
<comment type="caution">
    <text evidence="12">The sequence shown here is derived from an EMBL/GenBank/DDBJ whole genome shotgun (WGS) entry which is preliminary data.</text>
</comment>
<keyword evidence="5" id="KW-0119">Carbohydrate metabolism</keyword>
<dbReference type="PROSITE" id="PS51677">
    <property type="entry name" value="NODB"/>
    <property type="match status" value="1"/>
</dbReference>
<dbReference type="InterPro" id="IPR002509">
    <property type="entry name" value="NODB_dom"/>
</dbReference>
<proteinExistence type="predicted"/>
<keyword evidence="13" id="KW-1185">Reference proteome</keyword>
<evidence type="ECO:0000256" key="5">
    <source>
        <dbReference type="ARBA" id="ARBA00023277"/>
    </source>
</evidence>
<reference evidence="12" key="1">
    <citation type="submission" date="2013-11" db="EMBL/GenBank/DDBJ databases">
        <title>Genome sequence of the fusiform rust pathogen reveals effectors for host alternation and coevolution with pine.</title>
        <authorList>
            <consortium name="DOE Joint Genome Institute"/>
            <person name="Smith K."/>
            <person name="Pendleton A."/>
            <person name="Kubisiak T."/>
            <person name="Anderson C."/>
            <person name="Salamov A."/>
            <person name="Aerts A."/>
            <person name="Riley R."/>
            <person name="Clum A."/>
            <person name="Lindquist E."/>
            <person name="Ence D."/>
            <person name="Campbell M."/>
            <person name="Kronenberg Z."/>
            <person name="Feau N."/>
            <person name="Dhillon B."/>
            <person name="Hamelin R."/>
            <person name="Burleigh J."/>
            <person name="Smith J."/>
            <person name="Yandell M."/>
            <person name="Nelson C."/>
            <person name="Grigoriev I."/>
            <person name="Davis J."/>
        </authorList>
    </citation>
    <scope>NUCLEOTIDE SEQUENCE</scope>
    <source>
        <strain evidence="12">G11</strain>
    </source>
</reference>
<keyword evidence="3" id="KW-0325">Glycoprotein</keyword>
<dbReference type="Proteomes" id="UP000886653">
    <property type="component" value="Unassembled WGS sequence"/>
</dbReference>
<organism evidence="12 13">
    <name type="scientific">Cronartium quercuum f. sp. fusiforme G11</name>
    <dbReference type="NCBI Taxonomy" id="708437"/>
    <lineage>
        <taxon>Eukaryota</taxon>
        <taxon>Fungi</taxon>
        <taxon>Dikarya</taxon>
        <taxon>Basidiomycota</taxon>
        <taxon>Pucciniomycotina</taxon>
        <taxon>Pucciniomycetes</taxon>
        <taxon>Pucciniales</taxon>
        <taxon>Coleosporiaceae</taxon>
        <taxon>Cronartium</taxon>
    </lineage>
</organism>
<evidence type="ECO:0000256" key="8">
    <source>
        <dbReference type="ARBA" id="ARBA00023326"/>
    </source>
</evidence>
<keyword evidence="7" id="KW-0449">Lipoprotein</keyword>
<dbReference type="InterPro" id="IPR011330">
    <property type="entry name" value="Glyco_hydro/deAcase_b/a-brl"/>
</dbReference>
<dbReference type="AlphaFoldDB" id="A0A9P6T6M5"/>
<sequence length="344" mass="39533">MEFKTEIVTKNLPNQKTNEKIDWNKSSPRPIPNIKNYYGLKLPKVGTKEWKSLYPKENITGPSPHQIWIDKYNSLNLSSLKIPKANLSYKNGLANYPEKTLLDKNGICSYRRSNCLRNNVNDTLNDVWFGKKSTWAINFDDGPLPPSRTLYNYLNLKNQSATHFWIGSNVRDYPDLAIEANKRGDHLAIHTWSHPHLTTLNDLQILGELGWTIQIIYDLTGLIPLYYRPPYGDIDNRIRSIANGVFGLKAIMWNGDSSDWSLNQTYAKGDFIDPPMNNFGINESLNQVYHQIHSSINQDQGVIILEHELSEESVNVFINSFDLVKKEGFKTLNVPECLGDQWYQ</sequence>
<keyword evidence="4" id="KW-0146">Chitin degradation</keyword>
<dbReference type="PANTHER" id="PTHR10587">
    <property type="entry name" value="GLYCOSYL TRANSFERASE-RELATED"/>
    <property type="match status" value="1"/>
</dbReference>
<dbReference type="Gene3D" id="3.20.20.370">
    <property type="entry name" value="Glycoside hydrolase/deacetylase"/>
    <property type="match status" value="1"/>
</dbReference>
<comment type="subcellular location">
    <subcellularLocation>
        <location evidence="2">Cell membrane</location>
        <topology evidence="2">Lipid-anchor</topology>
        <topology evidence="2">GPI-anchor</topology>
    </subcellularLocation>
</comment>
<evidence type="ECO:0000256" key="1">
    <source>
        <dbReference type="ARBA" id="ARBA00001941"/>
    </source>
</evidence>
<keyword evidence="6" id="KW-0170">Cobalt</keyword>
<name>A0A9P6T6M5_9BASI</name>
<evidence type="ECO:0000313" key="12">
    <source>
        <dbReference type="EMBL" id="KAG0141006.1"/>
    </source>
</evidence>
<feature type="domain" description="NodB homology" evidence="11">
    <location>
        <begin position="133"/>
        <end position="332"/>
    </location>
</feature>
<dbReference type="GO" id="GO:0009272">
    <property type="term" value="P:fungal-type cell wall biogenesis"/>
    <property type="evidence" value="ECO:0007669"/>
    <property type="project" value="UniProtKB-ARBA"/>
</dbReference>
<evidence type="ECO:0000256" key="9">
    <source>
        <dbReference type="ARBA" id="ARBA00024056"/>
    </source>
</evidence>
<dbReference type="SUPFAM" id="SSF88713">
    <property type="entry name" value="Glycoside hydrolase/deacetylase"/>
    <property type="match status" value="1"/>
</dbReference>
<dbReference type="PANTHER" id="PTHR10587:SF135">
    <property type="entry name" value="CHITIN DEACETYLASE 3"/>
    <property type="match status" value="1"/>
</dbReference>
<accession>A0A9P6T6M5</accession>
<dbReference type="OrthoDB" id="407355at2759"/>
<evidence type="ECO:0000256" key="2">
    <source>
        <dbReference type="ARBA" id="ARBA00004609"/>
    </source>
</evidence>
<evidence type="ECO:0000256" key="3">
    <source>
        <dbReference type="ARBA" id="ARBA00022622"/>
    </source>
</evidence>
<evidence type="ECO:0000256" key="7">
    <source>
        <dbReference type="ARBA" id="ARBA00023288"/>
    </source>
</evidence>
<protein>
    <recommendedName>
        <fullName evidence="9">chitin deacetylase</fullName>
        <ecNumber evidence="9">3.5.1.41</ecNumber>
    </recommendedName>
</protein>
<keyword evidence="3" id="KW-0336">GPI-anchor</keyword>
<comment type="cofactor">
    <cofactor evidence="1">
        <name>Co(2+)</name>
        <dbReference type="ChEBI" id="CHEBI:48828"/>
    </cofactor>
</comment>
<keyword evidence="3" id="KW-0472">Membrane</keyword>
<dbReference type="Pfam" id="PF01522">
    <property type="entry name" value="Polysacc_deac_1"/>
    <property type="match status" value="1"/>
</dbReference>
<comment type="catalytic activity">
    <reaction evidence="10">
        <text>[(1-&gt;4)-N-acetyl-beta-D-glucosaminyl](n) + n H2O = chitosan + n acetate</text>
        <dbReference type="Rhea" id="RHEA:10464"/>
        <dbReference type="Rhea" id="RHEA-COMP:9593"/>
        <dbReference type="Rhea" id="RHEA-COMP:9597"/>
        <dbReference type="ChEBI" id="CHEBI:15377"/>
        <dbReference type="ChEBI" id="CHEBI:17029"/>
        <dbReference type="ChEBI" id="CHEBI:30089"/>
        <dbReference type="ChEBI" id="CHEBI:57704"/>
        <dbReference type="EC" id="3.5.1.41"/>
    </reaction>
    <physiologicalReaction direction="left-to-right" evidence="10">
        <dbReference type="Rhea" id="RHEA:10465"/>
    </physiologicalReaction>
</comment>
<evidence type="ECO:0000259" key="11">
    <source>
        <dbReference type="PROSITE" id="PS51677"/>
    </source>
</evidence>
<dbReference type="GO" id="GO:0006032">
    <property type="term" value="P:chitin catabolic process"/>
    <property type="evidence" value="ECO:0007669"/>
    <property type="project" value="UniProtKB-KW"/>
</dbReference>
<dbReference type="GO" id="GO:0004099">
    <property type="term" value="F:chitin deacetylase activity"/>
    <property type="evidence" value="ECO:0007669"/>
    <property type="project" value="UniProtKB-EC"/>
</dbReference>
<gene>
    <name evidence="12" type="ORF">CROQUDRAFT_136384</name>
</gene>
<evidence type="ECO:0000256" key="10">
    <source>
        <dbReference type="ARBA" id="ARBA00048494"/>
    </source>
</evidence>
<dbReference type="EC" id="3.5.1.41" evidence="9"/>
<dbReference type="GO" id="GO:0005886">
    <property type="term" value="C:plasma membrane"/>
    <property type="evidence" value="ECO:0007669"/>
    <property type="project" value="UniProtKB-SubCell"/>
</dbReference>
<dbReference type="GO" id="GO:0000272">
    <property type="term" value="P:polysaccharide catabolic process"/>
    <property type="evidence" value="ECO:0007669"/>
    <property type="project" value="UniProtKB-KW"/>
</dbReference>
<dbReference type="InterPro" id="IPR050248">
    <property type="entry name" value="Polysacc_deacetylase_ArnD"/>
</dbReference>
<dbReference type="EMBL" id="MU167407">
    <property type="protein sequence ID" value="KAG0141006.1"/>
    <property type="molecule type" value="Genomic_DNA"/>
</dbReference>